<feature type="domain" description="DNA polymerase III beta sliding clamp central" evidence="12">
    <location>
        <begin position="137"/>
        <end position="246"/>
    </location>
</feature>
<dbReference type="InterPro" id="IPR022637">
    <property type="entry name" value="DNA_polIII_beta_cen"/>
</dbReference>
<keyword evidence="9" id="KW-0238">DNA-binding</keyword>
<dbReference type="GO" id="GO:0005737">
    <property type="term" value="C:cytoplasm"/>
    <property type="evidence" value="ECO:0007669"/>
    <property type="project" value="UniProtKB-SubCell"/>
</dbReference>
<dbReference type="GO" id="GO:0009360">
    <property type="term" value="C:DNA polymerase III complex"/>
    <property type="evidence" value="ECO:0007669"/>
    <property type="project" value="InterPro"/>
</dbReference>
<keyword evidence="8 10" id="KW-0239">DNA-directed DNA polymerase</keyword>
<evidence type="ECO:0000259" key="11">
    <source>
        <dbReference type="Pfam" id="PF00712"/>
    </source>
</evidence>
<evidence type="ECO:0000256" key="9">
    <source>
        <dbReference type="ARBA" id="ARBA00023125"/>
    </source>
</evidence>
<dbReference type="InterPro" id="IPR001001">
    <property type="entry name" value="DNA_polIII_beta"/>
</dbReference>
<dbReference type="GO" id="GO:0006271">
    <property type="term" value="P:DNA strand elongation involved in DNA replication"/>
    <property type="evidence" value="ECO:0007669"/>
    <property type="project" value="TreeGrafter"/>
</dbReference>
<evidence type="ECO:0000259" key="13">
    <source>
        <dbReference type="Pfam" id="PF02768"/>
    </source>
</evidence>
<feature type="domain" description="DNA polymerase III beta sliding clamp C-terminal" evidence="13">
    <location>
        <begin position="249"/>
        <end position="369"/>
    </location>
</feature>
<dbReference type="SMART" id="SM00480">
    <property type="entry name" value="POL3Bc"/>
    <property type="match status" value="1"/>
</dbReference>
<keyword evidence="15" id="KW-1185">Reference proteome</keyword>
<reference evidence="14 15" key="1">
    <citation type="submission" date="2020-08" db="EMBL/GenBank/DDBJ databases">
        <title>Genome sequence of Erysipelothrix inopinata DSM 15511T.</title>
        <authorList>
            <person name="Hyun D.-W."/>
            <person name="Bae J.-W."/>
        </authorList>
    </citation>
    <scope>NUCLEOTIDE SEQUENCE [LARGE SCALE GENOMIC DNA]</scope>
    <source>
        <strain evidence="14 15">DSM 15511</strain>
    </source>
</reference>
<sequence length="372" mass="41306">MKFTIKKQPFYKSLYSVGRAASNHSPLPILSGIHITLENDTLTFIASDSNISIKEVLHATEDNKLTVFEEGSVVLESRYILEAVRKLDDEVISFEIIDGALTRISGNSAEYNINGSKADAYPAIDFRKPEVSFDILGKELAEIISQTAFACATSEERPILTGVNFKAEGTTLNCVASDSYRLAKKTIELKEPMNFNIAVPASNLMEVMKSIAEDQDVTVAVSDKLVQFYVQETLIQSRLIDGIFPDVNRLIPNEYGFELTVNAHDMVNAIDRSSFLKSEGYWTVKLDLTPSTAIVSSHSQEIGSSEETLSPIDYKGGNLKISFSGRYMIEALKSFRTDIVKILFVGEMQAFILKNPQDDSIVQLVLPVRTFD</sequence>
<evidence type="ECO:0000256" key="3">
    <source>
        <dbReference type="ARBA" id="ARBA00021035"/>
    </source>
</evidence>
<proteinExistence type="inferred from homology"/>
<comment type="function">
    <text evidence="10">Confers DNA tethering and processivity to DNA polymerases and other proteins. Acts as a clamp, forming a ring around DNA (a reaction catalyzed by the clamp-loading complex) which diffuses in an ATP-independent manner freely and bidirectionally along dsDNA. Initially characterized for its ability to contact the catalytic subunit of DNA polymerase III (Pol III), a complex, multichain enzyme responsible for most of the replicative synthesis in bacteria; Pol III exhibits 3'-5' exonuclease proofreading activity. The beta chain is required for initiation of replication as well as for processivity of DNA replication.</text>
</comment>
<evidence type="ECO:0000256" key="1">
    <source>
        <dbReference type="ARBA" id="ARBA00004496"/>
    </source>
</evidence>
<evidence type="ECO:0000313" key="14">
    <source>
        <dbReference type="EMBL" id="QNN61333.1"/>
    </source>
</evidence>
<evidence type="ECO:0000259" key="12">
    <source>
        <dbReference type="Pfam" id="PF02767"/>
    </source>
</evidence>
<dbReference type="Pfam" id="PF02768">
    <property type="entry name" value="DNA_pol3_beta_3"/>
    <property type="match status" value="1"/>
</dbReference>
<dbReference type="CDD" id="cd00140">
    <property type="entry name" value="beta_clamp"/>
    <property type="match status" value="1"/>
</dbReference>
<dbReference type="AlphaFoldDB" id="A0A7G9S0F8"/>
<dbReference type="InterPro" id="IPR022634">
    <property type="entry name" value="DNA_polIII_beta_N"/>
</dbReference>
<dbReference type="Gene3D" id="3.10.150.10">
    <property type="entry name" value="DNA Polymerase III, subunit A, domain 2"/>
    <property type="match status" value="1"/>
</dbReference>
<keyword evidence="4 10" id="KW-0963">Cytoplasm</keyword>
<dbReference type="Pfam" id="PF00712">
    <property type="entry name" value="DNA_pol3_beta"/>
    <property type="match status" value="1"/>
</dbReference>
<dbReference type="GO" id="GO:0003887">
    <property type="term" value="F:DNA-directed DNA polymerase activity"/>
    <property type="evidence" value="ECO:0007669"/>
    <property type="project" value="UniProtKB-UniRule"/>
</dbReference>
<evidence type="ECO:0000256" key="2">
    <source>
        <dbReference type="ARBA" id="ARBA00010752"/>
    </source>
</evidence>
<dbReference type="PANTHER" id="PTHR30478">
    <property type="entry name" value="DNA POLYMERASE III SUBUNIT BETA"/>
    <property type="match status" value="1"/>
</dbReference>
<dbReference type="InterPro" id="IPR022635">
    <property type="entry name" value="DNA_polIII_beta_C"/>
</dbReference>
<evidence type="ECO:0000256" key="6">
    <source>
        <dbReference type="ARBA" id="ARBA00022695"/>
    </source>
</evidence>
<comment type="similarity">
    <text evidence="2 10">Belongs to the beta sliding clamp family.</text>
</comment>
<evidence type="ECO:0000256" key="4">
    <source>
        <dbReference type="ARBA" id="ARBA00022490"/>
    </source>
</evidence>
<name>A0A7G9S0F8_9FIRM</name>
<evidence type="ECO:0000256" key="5">
    <source>
        <dbReference type="ARBA" id="ARBA00022679"/>
    </source>
</evidence>
<keyword evidence="6 10" id="KW-0548">Nucleotidyltransferase</keyword>
<organism evidence="14 15">
    <name type="scientific">Erysipelothrix inopinata</name>
    <dbReference type="NCBI Taxonomy" id="225084"/>
    <lineage>
        <taxon>Bacteria</taxon>
        <taxon>Bacillati</taxon>
        <taxon>Bacillota</taxon>
        <taxon>Erysipelotrichia</taxon>
        <taxon>Erysipelotrichales</taxon>
        <taxon>Erysipelotrichaceae</taxon>
        <taxon>Erysipelothrix</taxon>
    </lineage>
</organism>
<keyword evidence="5 10" id="KW-0808">Transferase</keyword>
<accession>A0A7G9S0F8</accession>
<gene>
    <name evidence="14" type="primary">dnaN</name>
    <name evidence="14" type="ORF">H9L01_02910</name>
</gene>
<comment type="subunit">
    <text evidence="10">Forms a ring-shaped head-to-tail homodimer around DNA.</text>
</comment>
<feature type="domain" description="DNA polymerase III beta sliding clamp N-terminal" evidence="11">
    <location>
        <begin position="1"/>
        <end position="125"/>
    </location>
</feature>
<dbReference type="Gene3D" id="3.70.10.10">
    <property type="match status" value="1"/>
</dbReference>
<keyword evidence="7 10" id="KW-0235">DNA replication</keyword>
<dbReference type="Pfam" id="PF02767">
    <property type="entry name" value="DNA_pol3_beta_2"/>
    <property type="match status" value="1"/>
</dbReference>
<dbReference type="GO" id="GO:0008408">
    <property type="term" value="F:3'-5' exonuclease activity"/>
    <property type="evidence" value="ECO:0007669"/>
    <property type="project" value="InterPro"/>
</dbReference>
<comment type="subcellular location">
    <subcellularLocation>
        <location evidence="1 10">Cytoplasm</location>
    </subcellularLocation>
</comment>
<dbReference type="EMBL" id="CP060715">
    <property type="protein sequence ID" value="QNN61333.1"/>
    <property type="molecule type" value="Genomic_DNA"/>
</dbReference>
<evidence type="ECO:0000256" key="8">
    <source>
        <dbReference type="ARBA" id="ARBA00022932"/>
    </source>
</evidence>
<evidence type="ECO:0000256" key="10">
    <source>
        <dbReference type="PIRNR" id="PIRNR000804"/>
    </source>
</evidence>
<evidence type="ECO:0000313" key="15">
    <source>
        <dbReference type="Proteomes" id="UP000515928"/>
    </source>
</evidence>
<dbReference type="InterPro" id="IPR046938">
    <property type="entry name" value="DNA_clamp_sf"/>
</dbReference>
<protein>
    <recommendedName>
        <fullName evidence="3 10">Beta sliding clamp</fullName>
    </recommendedName>
</protein>
<dbReference type="NCBIfam" id="TIGR00663">
    <property type="entry name" value="dnan"/>
    <property type="match status" value="1"/>
</dbReference>
<dbReference type="RefSeq" id="WP_187534534.1">
    <property type="nucleotide sequence ID" value="NZ_CBCSHU010000001.1"/>
</dbReference>
<dbReference type="GO" id="GO:0003677">
    <property type="term" value="F:DNA binding"/>
    <property type="evidence" value="ECO:0007669"/>
    <property type="project" value="UniProtKB-UniRule"/>
</dbReference>
<dbReference type="SUPFAM" id="SSF55979">
    <property type="entry name" value="DNA clamp"/>
    <property type="match status" value="3"/>
</dbReference>
<dbReference type="KEGG" id="eio:H9L01_02910"/>
<dbReference type="PANTHER" id="PTHR30478:SF0">
    <property type="entry name" value="BETA SLIDING CLAMP"/>
    <property type="match status" value="1"/>
</dbReference>
<dbReference type="PIRSF" id="PIRSF000804">
    <property type="entry name" value="DNA_pol_III_b"/>
    <property type="match status" value="1"/>
</dbReference>
<evidence type="ECO:0000256" key="7">
    <source>
        <dbReference type="ARBA" id="ARBA00022705"/>
    </source>
</evidence>
<dbReference type="Proteomes" id="UP000515928">
    <property type="component" value="Chromosome"/>
</dbReference>